<evidence type="ECO:0000313" key="2">
    <source>
        <dbReference type="EMBL" id="OWZ20057.1"/>
    </source>
</evidence>
<reference evidence="1" key="3">
    <citation type="submission" date="2017-03" db="EMBL/GenBank/DDBJ databases">
        <authorList>
            <person name="Afonso C.L."/>
            <person name="Miller P.J."/>
            <person name="Scott M.A."/>
            <person name="Spackman E."/>
            <person name="Goraichik I."/>
            <person name="Dimitrov K.M."/>
            <person name="Suarez D.L."/>
            <person name="Swayne D.E."/>
        </authorList>
    </citation>
    <scope>NUCLEOTIDE SEQUENCE</scope>
    <source>
        <strain evidence="1">Zdho120</strain>
    </source>
</reference>
<evidence type="ECO:0000313" key="1">
    <source>
        <dbReference type="EMBL" id="OWZ20055.1"/>
    </source>
</evidence>
<dbReference type="AlphaFoldDB" id="A0A225WR28"/>
<gene>
    <name evidence="1" type="ORF">PHMEG_0005601</name>
    <name evidence="2" type="ORF">PHMEG_0005603</name>
</gene>
<dbReference type="Proteomes" id="UP000198211">
    <property type="component" value="Unassembled WGS sequence"/>
</dbReference>
<protein>
    <submittedName>
        <fullName evidence="1">Uncharacterized protein</fullName>
    </submittedName>
</protein>
<sequence>MWRPCSGHPYVNKAKIDLCVALGERRHRLQVSSMENAIHAFRETSDLLDPFTRIVLDLWSDLNRTRNNRADFLDNKSIGCSGTSTLPTQVLLEPSYLQYSIEVLWWAPATEDWSRELRVLDAEQPWRNCWIGAPVDHPYSMAYIPCNPDAPCFVPSSMP</sequence>
<reference evidence="3" key="2">
    <citation type="submission" date="2017-03" db="EMBL/GenBank/DDBJ databases">
        <title>Phytopthora megakarya and P. palmivora, two closely related causual agents of cacao black pod achieved similar genome size and gene model numbers by different mechanisms.</title>
        <authorList>
            <person name="Ali S."/>
            <person name="Shao J."/>
            <person name="Larry D.J."/>
            <person name="Kronmiller B."/>
            <person name="Shen D."/>
            <person name="Strem M.D."/>
            <person name="Melnick R.L."/>
            <person name="Guiltinan M.J."/>
            <person name="Tyler B.M."/>
            <person name="Meinhardt L.W."/>
            <person name="Bailey B.A."/>
        </authorList>
    </citation>
    <scope>NUCLEOTIDE SEQUENCE [LARGE SCALE GENOMIC DNA]</scope>
    <source>
        <strain evidence="3">zdho120</strain>
    </source>
</reference>
<name>A0A225WR28_9STRA</name>
<organism evidence="1 3">
    <name type="scientific">Phytophthora megakarya</name>
    <dbReference type="NCBI Taxonomy" id="4795"/>
    <lineage>
        <taxon>Eukaryota</taxon>
        <taxon>Sar</taxon>
        <taxon>Stramenopiles</taxon>
        <taxon>Oomycota</taxon>
        <taxon>Peronosporomycetes</taxon>
        <taxon>Peronosporales</taxon>
        <taxon>Peronosporaceae</taxon>
        <taxon>Phytophthora</taxon>
    </lineage>
</organism>
<evidence type="ECO:0000313" key="3">
    <source>
        <dbReference type="Proteomes" id="UP000198211"/>
    </source>
</evidence>
<proteinExistence type="predicted"/>
<dbReference type="EMBL" id="NBNE01000366">
    <property type="protein sequence ID" value="OWZ20055.1"/>
    <property type="molecule type" value="Genomic_DNA"/>
</dbReference>
<dbReference type="EMBL" id="NBNE01000366">
    <property type="protein sequence ID" value="OWZ20057.1"/>
    <property type="molecule type" value="Genomic_DNA"/>
</dbReference>
<keyword evidence="3" id="KW-1185">Reference proteome</keyword>
<comment type="caution">
    <text evidence="1">The sequence shown here is derived from an EMBL/GenBank/DDBJ whole genome shotgun (WGS) entry which is preliminary data.</text>
</comment>
<accession>A0A225WR28</accession>
<reference evidence="1" key="1">
    <citation type="journal article" date="2017" name="Genome Biol. Evol.">
        <title>Phytophthora megakarya and P. palmivora, closely related causal agents of cacao black pod rot, underwent increases in genome sizes and gene numbers by different mechanisms.</title>
        <authorList>
            <person name="Ali S.S."/>
            <person name="Shao J."/>
            <person name="Lary D.J."/>
            <person name="Kronmiller B."/>
            <person name="Shen D."/>
            <person name="Strem M.D."/>
            <person name="Amoako-Attah I."/>
            <person name="Akrofi A.Y."/>
            <person name="Begoude B.A."/>
            <person name="Ten Hoopen G.M."/>
            <person name="Coulibaly K."/>
            <person name="Kebe B.I."/>
            <person name="Melnick R.L."/>
            <person name="Guiltinan M.J."/>
            <person name="Tyler B.M."/>
            <person name="Meinhardt L.W."/>
            <person name="Bailey B.A."/>
        </authorList>
    </citation>
    <scope>NUCLEOTIDE SEQUENCE</scope>
    <source>
        <strain evidence="1">Zdho120</strain>
    </source>
</reference>